<dbReference type="Proteomes" id="UP000244168">
    <property type="component" value="Unassembled WGS sequence"/>
</dbReference>
<protein>
    <submittedName>
        <fullName evidence="1">Uncharacterized protein</fullName>
    </submittedName>
</protein>
<name>A0A2T5J5U8_9SPHI</name>
<evidence type="ECO:0000313" key="1">
    <source>
        <dbReference type="EMBL" id="PTQ93590.1"/>
    </source>
</evidence>
<comment type="caution">
    <text evidence="1">The sequence shown here is derived from an EMBL/GenBank/DDBJ whole genome shotgun (WGS) entry which is preliminary data.</text>
</comment>
<dbReference type="AlphaFoldDB" id="A0A2T5J5U8"/>
<dbReference type="EMBL" id="QAOQ01000008">
    <property type="protein sequence ID" value="PTQ93590.1"/>
    <property type="molecule type" value="Genomic_DNA"/>
</dbReference>
<gene>
    <name evidence="1" type="ORF">C8P68_10852</name>
</gene>
<sequence>MLKFTTYRHTDMRPLAMHGKGIAFAMPFSFPV</sequence>
<accession>A0A2T5J5U8</accession>
<organism evidence="1 2">
    <name type="scientific">Mucilaginibacter yixingensis</name>
    <dbReference type="NCBI Taxonomy" id="1295612"/>
    <lineage>
        <taxon>Bacteria</taxon>
        <taxon>Pseudomonadati</taxon>
        <taxon>Bacteroidota</taxon>
        <taxon>Sphingobacteriia</taxon>
        <taxon>Sphingobacteriales</taxon>
        <taxon>Sphingobacteriaceae</taxon>
        <taxon>Mucilaginibacter</taxon>
    </lineage>
</organism>
<evidence type="ECO:0000313" key="2">
    <source>
        <dbReference type="Proteomes" id="UP000244168"/>
    </source>
</evidence>
<proteinExistence type="predicted"/>
<reference evidence="1 2" key="1">
    <citation type="submission" date="2018-04" db="EMBL/GenBank/DDBJ databases">
        <title>Genomic Encyclopedia of Archaeal and Bacterial Type Strains, Phase II (KMG-II): from individual species to whole genera.</title>
        <authorList>
            <person name="Goeker M."/>
        </authorList>
    </citation>
    <scope>NUCLEOTIDE SEQUENCE [LARGE SCALE GENOMIC DNA]</scope>
    <source>
        <strain evidence="1 2">DSM 26809</strain>
    </source>
</reference>
<keyword evidence="2" id="KW-1185">Reference proteome</keyword>